<comment type="caution">
    <text evidence="2">The sequence shown here is derived from an EMBL/GenBank/DDBJ whole genome shotgun (WGS) entry which is preliminary data.</text>
</comment>
<evidence type="ECO:0000313" key="2">
    <source>
        <dbReference type="EMBL" id="HEM67954.1"/>
    </source>
</evidence>
<evidence type="ECO:0000259" key="1">
    <source>
        <dbReference type="Pfam" id="PF18894"/>
    </source>
</evidence>
<accession>A0A7J2U581</accession>
<protein>
    <submittedName>
        <fullName evidence="2">Metallopeptidase</fullName>
    </submittedName>
</protein>
<feature type="domain" description="Putative phage metallopeptidase" evidence="1">
    <location>
        <begin position="10"/>
        <end position="108"/>
    </location>
</feature>
<name>A0A7J2U581_9CREN</name>
<sequence length="132" mass="15348">MHRNKFYYDDTLSMLVKDIVFTLRDFFPNVDVDKVKVVVCRDCRSKAVARIYMLPSVLRFALGLEPIYVIEVIEGNFFALSESNRVKVLLHELLHIPKSFSGGLRPHGKYVNNLTVEKLYHEYIKRKGAELT</sequence>
<dbReference type="InterPro" id="IPR043998">
    <property type="entry name" value="Put_Metallopep"/>
</dbReference>
<dbReference type="EMBL" id="DSEU01000070">
    <property type="protein sequence ID" value="HEM67954.1"/>
    <property type="molecule type" value="Genomic_DNA"/>
</dbReference>
<proteinExistence type="predicted"/>
<dbReference type="AlphaFoldDB" id="A0A7J2U581"/>
<organism evidence="2">
    <name type="scientific">Ignisphaera aggregans</name>
    <dbReference type="NCBI Taxonomy" id="334771"/>
    <lineage>
        <taxon>Archaea</taxon>
        <taxon>Thermoproteota</taxon>
        <taxon>Thermoprotei</taxon>
        <taxon>Desulfurococcales</taxon>
        <taxon>Desulfurococcaceae</taxon>
        <taxon>Ignisphaera</taxon>
    </lineage>
</organism>
<gene>
    <name evidence="2" type="ORF">ENO26_10400</name>
</gene>
<reference evidence="2" key="1">
    <citation type="journal article" date="2020" name="mSystems">
        <title>Genome- and Community-Level Interaction Insights into Carbon Utilization and Element Cycling Functions of Hydrothermarchaeota in Hydrothermal Sediment.</title>
        <authorList>
            <person name="Zhou Z."/>
            <person name="Liu Y."/>
            <person name="Xu W."/>
            <person name="Pan J."/>
            <person name="Luo Z.H."/>
            <person name="Li M."/>
        </authorList>
    </citation>
    <scope>NUCLEOTIDE SEQUENCE [LARGE SCALE GENOMIC DNA]</scope>
    <source>
        <strain evidence="2">SpSt-125</strain>
    </source>
</reference>
<dbReference type="Pfam" id="PF18894">
    <property type="entry name" value="PhageMetallopep"/>
    <property type="match status" value="1"/>
</dbReference>